<dbReference type="EMBL" id="QMFZ01000002">
    <property type="protein sequence ID" value="RBB42180.1"/>
    <property type="molecule type" value="Genomic_DNA"/>
</dbReference>
<reference evidence="1 2" key="1">
    <citation type="submission" date="2018-06" db="EMBL/GenBank/DDBJ databases">
        <title>Draft genome sequence of Burkholderia reimsis strain BE51 isolated from a French agricultural soil.</title>
        <authorList>
            <person name="Esmaeel Q."/>
        </authorList>
    </citation>
    <scope>NUCLEOTIDE SEQUENCE [LARGE SCALE GENOMIC DNA]</scope>
    <source>
        <strain evidence="1 2">BE51</strain>
    </source>
</reference>
<comment type="caution">
    <text evidence="1">The sequence shown here is derived from an EMBL/GenBank/DDBJ whole genome shotgun (WGS) entry which is preliminary data.</text>
</comment>
<dbReference type="Proteomes" id="UP000252458">
    <property type="component" value="Unassembled WGS sequence"/>
</dbReference>
<protein>
    <submittedName>
        <fullName evidence="1">Uncharacterized protein</fullName>
    </submittedName>
</protein>
<name>A0A365R204_9BURK</name>
<accession>A0A365R204</accession>
<dbReference type="RefSeq" id="WP_059684894.1">
    <property type="nucleotide sequence ID" value="NZ_QMFZ01000002.1"/>
</dbReference>
<dbReference type="AlphaFoldDB" id="A0A365R204"/>
<sequence length="98" mass="10458">MEENTVPTVIVTDGAAAADGGSLWIRIDVNGQARNYVLDRALASRGTPRYNTISGAHGPLSKDERKEALALLRSIADPAMWAGMVGTFTQVLQASEDE</sequence>
<gene>
    <name evidence="1" type="ORF">DPV79_02880</name>
</gene>
<evidence type="ECO:0000313" key="1">
    <source>
        <dbReference type="EMBL" id="RBB42180.1"/>
    </source>
</evidence>
<proteinExistence type="predicted"/>
<keyword evidence="2" id="KW-1185">Reference proteome</keyword>
<organism evidence="1 2">
    <name type="scientific">Burkholderia reimsis</name>
    <dbReference type="NCBI Taxonomy" id="2234132"/>
    <lineage>
        <taxon>Bacteria</taxon>
        <taxon>Pseudomonadati</taxon>
        <taxon>Pseudomonadota</taxon>
        <taxon>Betaproteobacteria</taxon>
        <taxon>Burkholderiales</taxon>
        <taxon>Burkholderiaceae</taxon>
        <taxon>Burkholderia</taxon>
    </lineage>
</organism>
<evidence type="ECO:0000313" key="2">
    <source>
        <dbReference type="Proteomes" id="UP000252458"/>
    </source>
</evidence>